<evidence type="ECO:0000256" key="12">
    <source>
        <dbReference type="SAM" id="Coils"/>
    </source>
</evidence>
<dbReference type="PANTHER" id="PTHR42878:SF15">
    <property type="entry name" value="BACTERIOPHYTOCHROME"/>
    <property type="match status" value="1"/>
</dbReference>
<feature type="domain" description="PAC" evidence="17">
    <location>
        <begin position="560"/>
        <end position="612"/>
    </location>
</feature>
<dbReference type="PANTHER" id="PTHR42878">
    <property type="entry name" value="TWO-COMPONENT HISTIDINE KINASE"/>
    <property type="match status" value="1"/>
</dbReference>
<dbReference type="EMBL" id="JBHSBM010000030">
    <property type="protein sequence ID" value="MFC4061502.1"/>
    <property type="molecule type" value="Genomic_DNA"/>
</dbReference>
<dbReference type="InterPro" id="IPR006189">
    <property type="entry name" value="CHASE_dom"/>
</dbReference>
<feature type="region of interest" description="Disordered" evidence="13">
    <location>
        <begin position="863"/>
        <end position="885"/>
    </location>
</feature>
<evidence type="ECO:0000256" key="14">
    <source>
        <dbReference type="SAM" id="Phobius"/>
    </source>
</evidence>
<evidence type="ECO:0000256" key="4">
    <source>
        <dbReference type="ARBA" id="ARBA00022553"/>
    </source>
</evidence>
<dbReference type="CDD" id="cd00130">
    <property type="entry name" value="PAS"/>
    <property type="match status" value="2"/>
</dbReference>
<feature type="domain" description="PAS" evidence="16">
    <location>
        <begin position="485"/>
        <end position="541"/>
    </location>
</feature>
<dbReference type="InterPro" id="IPR050351">
    <property type="entry name" value="BphY/WalK/GraS-like"/>
</dbReference>
<dbReference type="InterPro" id="IPR013656">
    <property type="entry name" value="PAS_4"/>
</dbReference>
<keyword evidence="20" id="KW-1185">Reference proteome</keyword>
<comment type="catalytic activity">
    <reaction evidence="1">
        <text>ATP + protein L-histidine = ADP + protein N-phospho-L-histidine.</text>
        <dbReference type="EC" id="2.7.13.3"/>
    </reaction>
</comment>
<feature type="transmembrane region" description="Helical" evidence="14">
    <location>
        <begin position="304"/>
        <end position="327"/>
    </location>
</feature>
<dbReference type="SMART" id="SM00091">
    <property type="entry name" value="PAS"/>
    <property type="match status" value="2"/>
</dbReference>
<dbReference type="SMART" id="SM00387">
    <property type="entry name" value="HATPase_c"/>
    <property type="match status" value="1"/>
</dbReference>
<dbReference type="PRINTS" id="PR00344">
    <property type="entry name" value="BCTRLSENSOR"/>
</dbReference>
<protein>
    <recommendedName>
        <fullName evidence="11">Sensor-like histidine kinase SenX3</fullName>
        <ecNumber evidence="3">2.7.13.3</ecNumber>
    </recommendedName>
</protein>
<evidence type="ECO:0000259" key="18">
    <source>
        <dbReference type="PROSITE" id="PS50839"/>
    </source>
</evidence>
<dbReference type="InterPro" id="IPR003594">
    <property type="entry name" value="HATPase_dom"/>
</dbReference>
<evidence type="ECO:0000256" key="10">
    <source>
        <dbReference type="ARBA" id="ARBA00023136"/>
    </source>
</evidence>
<dbReference type="Gene3D" id="1.10.287.130">
    <property type="match status" value="1"/>
</dbReference>
<evidence type="ECO:0000259" key="17">
    <source>
        <dbReference type="PROSITE" id="PS50113"/>
    </source>
</evidence>
<evidence type="ECO:0000256" key="11">
    <source>
        <dbReference type="ARBA" id="ARBA00039401"/>
    </source>
</evidence>
<evidence type="ECO:0000256" key="1">
    <source>
        <dbReference type="ARBA" id="ARBA00000085"/>
    </source>
</evidence>
<dbReference type="SMART" id="SM01079">
    <property type="entry name" value="CHASE"/>
    <property type="match status" value="1"/>
</dbReference>
<dbReference type="InterPro" id="IPR036097">
    <property type="entry name" value="HisK_dim/P_sf"/>
</dbReference>
<evidence type="ECO:0000256" key="2">
    <source>
        <dbReference type="ARBA" id="ARBA00004236"/>
    </source>
</evidence>
<evidence type="ECO:0000256" key="6">
    <source>
        <dbReference type="ARBA" id="ARBA00022692"/>
    </source>
</evidence>
<dbReference type="PROSITE" id="PS50113">
    <property type="entry name" value="PAC"/>
    <property type="match status" value="1"/>
</dbReference>
<comment type="caution">
    <text evidence="19">The sequence shown here is derived from an EMBL/GenBank/DDBJ whole genome shotgun (WGS) entry which is preliminary data.</text>
</comment>
<comment type="subcellular location">
    <subcellularLocation>
        <location evidence="2">Cell membrane</location>
    </subcellularLocation>
</comment>
<keyword evidence="6 14" id="KW-0812">Transmembrane</keyword>
<dbReference type="CDD" id="cd00082">
    <property type="entry name" value="HisKA"/>
    <property type="match status" value="1"/>
</dbReference>
<name>A0ABV8IBP5_9ACTN</name>
<dbReference type="PROSITE" id="PS50112">
    <property type="entry name" value="PAS"/>
    <property type="match status" value="2"/>
</dbReference>
<dbReference type="InterPro" id="IPR042240">
    <property type="entry name" value="CHASE_sf"/>
</dbReference>
<dbReference type="Pfam" id="PF08448">
    <property type="entry name" value="PAS_4"/>
    <property type="match status" value="1"/>
</dbReference>
<dbReference type="InterPro" id="IPR036890">
    <property type="entry name" value="HATPase_C_sf"/>
</dbReference>
<dbReference type="PROSITE" id="PS50109">
    <property type="entry name" value="HIS_KIN"/>
    <property type="match status" value="1"/>
</dbReference>
<dbReference type="SMART" id="SM00388">
    <property type="entry name" value="HisKA"/>
    <property type="match status" value="1"/>
</dbReference>
<keyword evidence="10 14" id="KW-0472">Membrane</keyword>
<dbReference type="SUPFAM" id="SSF55785">
    <property type="entry name" value="PYP-like sensor domain (PAS domain)"/>
    <property type="match status" value="2"/>
</dbReference>
<evidence type="ECO:0000313" key="20">
    <source>
        <dbReference type="Proteomes" id="UP001595850"/>
    </source>
</evidence>
<evidence type="ECO:0000259" key="15">
    <source>
        <dbReference type="PROSITE" id="PS50109"/>
    </source>
</evidence>
<keyword evidence="5" id="KW-0808">Transferase</keyword>
<dbReference type="Gene3D" id="3.30.450.20">
    <property type="entry name" value="PAS domain"/>
    <property type="match status" value="2"/>
</dbReference>
<accession>A0ABV8IBP5</accession>
<dbReference type="PROSITE" id="PS50839">
    <property type="entry name" value="CHASE"/>
    <property type="match status" value="1"/>
</dbReference>
<reference evidence="20" key="1">
    <citation type="journal article" date="2019" name="Int. J. Syst. Evol. Microbiol.">
        <title>The Global Catalogue of Microorganisms (GCM) 10K type strain sequencing project: providing services to taxonomists for standard genome sequencing and annotation.</title>
        <authorList>
            <consortium name="The Broad Institute Genomics Platform"/>
            <consortium name="The Broad Institute Genome Sequencing Center for Infectious Disease"/>
            <person name="Wu L."/>
            <person name="Ma J."/>
        </authorList>
    </citation>
    <scope>NUCLEOTIDE SEQUENCE [LARGE SCALE GENOMIC DNA]</scope>
    <source>
        <strain evidence="20">TBRC 4489</strain>
    </source>
</reference>
<dbReference type="SUPFAM" id="SSF55874">
    <property type="entry name" value="ATPase domain of HSP90 chaperone/DNA topoisomerase II/histidine kinase"/>
    <property type="match status" value="1"/>
</dbReference>
<evidence type="ECO:0000256" key="7">
    <source>
        <dbReference type="ARBA" id="ARBA00022777"/>
    </source>
</evidence>
<dbReference type="Gene3D" id="3.30.450.350">
    <property type="entry name" value="CHASE domain"/>
    <property type="match status" value="1"/>
</dbReference>
<dbReference type="Pfam" id="PF02518">
    <property type="entry name" value="HATPase_c"/>
    <property type="match status" value="1"/>
</dbReference>
<evidence type="ECO:0000256" key="13">
    <source>
        <dbReference type="SAM" id="MobiDB-lite"/>
    </source>
</evidence>
<evidence type="ECO:0000313" key="19">
    <source>
        <dbReference type="EMBL" id="MFC4061502.1"/>
    </source>
</evidence>
<dbReference type="Pfam" id="PF00512">
    <property type="entry name" value="HisKA"/>
    <property type="match status" value="1"/>
</dbReference>
<feature type="domain" description="PAS" evidence="16">
    <location>
        <begin position="354"/>
        <end position="390"/>
    </location>
</feature>
<dbReference type="Pfam" id="PF03924">
    <property type="entry name" value="CHASE"/>
    <property type="match status" value="1"/>
</dbReference>
<dbReference type="Pfam" id="PF00989">
    <property type="entry name" value="PAS"/>
    <property type="match status" value="1"/>
</dbReference>
<feature type="domain" description="CHASE" evidence="18">
    <location>
        <begin position="138"/>
        <end position="244"/>
    </location>
</feature>
<dbReference type="InterPro" id="IPR000014">
    <property type="entry name" value="PAS"/>
</dbReference>
<dbReference type="Proteomes" id="UP001595850">
    <property type="component" value="Unassembled WGS sequence"/>
</dbReference>
<dbReference type="InterPro" id="IPR035965">
    <property type="entry name" value="PAS-like_dom_sf"/>
</dbReference>
<dbReference type="SUPFAM" id="SSF47384">
    <property type="entry name" value="Homodimeric domain of signal transducing histidine kinase"/>
    <property type="match status" value="1"/>
</dbReference>
<dbReference type="Gene3D" id="3.30.565.10">
    <property type="entry name" value="Histidine kinase-like ATPase, C-terminal domain"/>
    <property type="match status" value="1"/>
</dbReference>
<dbReference type="EC" id="2.7.13.3" evidence="3"/>
<keyword evidence="12" id="KW-0175">Coiled coil</keyword>
<organism evidence="19 20">
    <name type="scientific">Planomonospora corallina</name>
    <dbReference type="NCBI Taxonomy" id="1806052"/>
    <lineage>
        <taxon>Bacteria</taxon>
        <taxon>Bacillati</taxon>
        <taxon>Actinomycetota</taxon>
        <taxon>Actinomycetes</taxon>
        <taxon>Streptosporangiales</taxon>
        <taxon>Streptosporangiaceae</taxon>
        <taxon>Planomonospora</taxon>
    </lineage>
</organism>
<evidence type="ECO:0000259" key="16">
    <source>
        <dbReference type="PROSITE" id="PS50112"/>
    </source>
</evidence>
<dbReference type="InterPro" id="IPR003661">
    <property type="entry name" value="HisK_dim/P_dom"/>
</dbReference>
<gene>
    <name evidence="19" type="ORF">ACFOWE_24655</name>
</gene>
<dbReference type="InterPro" id="IPR004358">
    <property type="entry name" value="Sig_transdc_His_kin-like_C"/>
</dbReference>
<dbReference type="NCBIfam" id="TIGR00229">
    <property type="entry name" value="sensory_box"/>
    <property type="match status" value="2"/>
</dbReference>
<proteinExistence type="predicted"/>
<keyword evidence="4" id="KW-0597">Phosphoprotein</keyword>
<keyword evidence="9" id="KW-0902">Two-component regulatory system</keyword>
<dbReference type="InterPro" id="IPR000700">
    <property type="entry name" value="PAS-assoc_C"/>
</dbReference>
<evidence type="ECO:0000256" key="8">
    <source>
        <dbReference type="ARBA" id="ARBA00022989"/>
    </source>
</evidence>
<evidence type="ECO:0000256" key="3">
    <source>
        <dbReference type="ARBA" id="ARBA00012438"/>
    </source>
</evidence>
<evidence type="ECO:0000256" key="9">
    <source>
        <dbReference type="ARBA" id="ARBA00023012"/>
    </source>
</evidence>
<sequence length="885" mass="95512">MKKLPDRLRPGLPRSVHAPAAVVLVAGALLSLVLGTVVQAAQRRSADAAIDRRAVSAQATASAELQRYVDALRMTADDLAAGPDPTRAGFEEATRPLEYMRLRGATSIMFIASVPTGGVAEAQRLWRSRGATGLELTPAAGHDEQLFVVLRRPLEDASPSPLGVNVAPVAEPAGALRRSRATGAPAVSDPYVLLRDRTLPKARQRLSFVLAAPVTATGGEQAGQLRGWVVIGVRGADFLASTVSWAQRSDLHLTLEADGTEVVRLGREHEGMPYRQVSVPVADRRWRLTVGTELATLTGGGAHLGAVMTTAGLLVTLLLAVLVNVLAGARARAHAQVEAATAELRRTEAEARHQAALLTTVLDTIGDGVAVVDETGRFLLHNPAATAIAGTPDDMEDPADWQSHFGIFTPGGDPFPTARLPMVRALAGRSSDQTPMVIRGPARSEGTVVSVSARPLELPGGRRGAVAVFHDVTERTRAEERVRSSEERLQLLLDGARDHAIVMLDTEGVVRSWSANARRLTGYAEEEIVGRGAEVLFIPEDIVAGEPRRLVREAAATGRAEFEGPRVRRDGTRFWAHCILSAVRHADGSLRGFVMVTRDNSERRQAAQAIEELNADLRRLNAELGRRVAERTAQLQEQAERLRHANAELEAFSYSVSHDLRAPLRSVDGFAKMLMLDHSGTLDESGRRYLNKIRDGAQRMGQLIDGLLAFSRLQRQSMAFRPVAMDELVAEAWRDLAAERADRDVTLTVGDLPAAHADPGLMRHVLTNLLGNAVKYTRGREGARVRVDAVTGPGGRVVYRVADNGVGFDMRYAGKLFQVFQRLHRAEDYEGTGIGLALAARVVRRHGGRIWAEAVPGEGATFSFSLHPDSDDLPTTEEPAHDAAA</sequence>
<keyword evidence="8 14" id="KW-1133">Transmembrane helix</keyword>
<keyword evidence="7" id="KW-0418">Kinase</keyword>
<feature type="coiled-coil region" evidence="12">
    <location>
        <begin position="603"/>
        <end position="652"/>
    </location>
</feature>
<dbReference type="InterPro" id="IPR013767">
    <property type="entry name" value="PAS_fold"/>
</dbReference>
<dbReference type="InterPro" id="IPR005467">
    <property type="entry name" value="His_kinase_dom"/>
</dbReference>
<feature type="domain" description="Histidine kinase" evidence="15">
    <location>
        <begin position="655"/>
        <end position="870"/>
    </location>
</feature>
<dbReference type="RefSeq" id="WP_377291751.1">
    <property type="nucleotide sequence ID" value="NZ_JBHSBM010000030.1"/>
</dbReference>
<evidence type="ECO:0000256" key="5">
    <source>
        <dbReference type="ARBA" id="ARBA00022679"/>
    </source>
</evidence>